<feature type="domain" description="Flagellar hook-length control protein-like C-terminal" evidence="2">
    <location>
        <begin position="329"/>
        <end position="408"/>
    </location>
</feature>
<evidence type="ECO:0000313" key="3">
    <source>
        <dbReference type="EMBL" id="HHI98037.1"/>
    </source>
</evidence>
<feature type="region of interest" description="Disordered" evidence="1">
    <location>
        <begin position="31"/>
        <end position="51"/>
    </location>
</feature>
<dbReference type="InterPro" id="IPR052563">
    <property type="entry name" value="FliK"/>
</dbReference>
<keyword evidence="3" id="KW-0282">Flagellum</keyword>
<dbReference type="AlphaFoldDB" id="A0A7V5P1A2"/>
<evidence type="ECO:0000259" key="2">
    <source>
        <dbReference type="Pfam" id="PF02120"/>
    </source>
</evidence>
<dbReference type="InterPro" id="IPR038610">
    <property type="entry name" value="FliK-like_C_sf"/>
</dbReference>
<evidence type="ECO:0000256" key="1">
    <source>
        <dbReference type="SAM" id="MobiDB-lite"/>
    </source>
</evidence>
<reference evidence="3" key="1">
    <citation type="journal article" date="2020" name="mSystems">
        <title>Genome- and Community-Level Interaction Insights into Carbon Utilization and Element Cycling Functions of Hydrothermarchaeota in Hydrothermal Sediment.</title>
        <authorList>
            <person name="Zhou Z."/>
            <person name="Liu Y."/>
            <person name="Xu W."/>
            <person name="Pan J."/>
            <person name="Luo Z.H."/>
            <person name="Li M."/>
        </authorList>
    </citation>
    <scope>NUCLEOTIDE SEQUENCE [LARGE SCALE GENOMIC DNA]</scope>
    <source>
        <strain evidence="3">HyVt-533</strain>
    </source>
</reference>
<keyword evidence="3" id="KW-0966">Cell projection</keyword>
<organism evidence="3">
    <name type="scientific">Thermodesulfatator atlanticus</name>
    <dbReference type="NCBI Taxonomy" id="501497"/>
    <lineage>
        <taxon>Bacteria</taxon>
        <taxon>Pseudomonadati</taxon>
        <taxon>Thermodesulfobacteriota</taxon>
        <taxon>Thermodesulfobacteria</taxon>
        <taxon>Thermodesulfobacteriales</taxon>
        <taxon>Thermodesulfatatoraceae</taxon>
        <taxon>Thermodesulfatator</taxon>
    </lineage>
</organism>
<feature type="compositionally biased region" description="Basic and acidic residues" evidence="1">
    <location>
        <begin position="35"/>
        <end position="49"/>
    </location>
</feature>
<dbReference type="Gene3D" id="3.30.750.140">
    <property type="match status" value="1"/>
</dbReference>
<dbReference type="InterPro" id="IPR021136">
    <property type="entry name" value="Flagellar_hook_control-like_C"/>
</dbReference>
<sequence>ELSETNKLFIGPETKKDIIINGRNEEEFAITSSQQREKNKNFPQEKENQDTNLNNQKWALIAGFLDKINNFNNTEFPLNKRDIVYESCMTKMEKPLKNQEFIIKEKIFDQKEINKGIENNILSLENEETMQNSIESGLNEHTEVKPENDYIKLKDFLDTSRKSVNDTFNFLETKNNKKESKLNISENKLNLKNINENNKNSQTVERKDLFFYKNVYKAREAEKEEKSIKTKDIEPLKTEELDLTLEPSYREEKRVLKAKVESRPAEQVFSTFKEASEKQSIKKDHIFPEEITVKVGHEEKVPPPTSEIKESALRHINIKDVPEFVREMVVKLYPEGKHEANLRLHPPELGELHLSVSVDKGEVKLLLTVEHPRAAEALQQHLSDLQRSLEGLGFQLTGAEINLGGGGNAFSYRQEAIPFEKITSSKPKTESEERPKVSLRNSLIDIRV</sequence>
<protein>
    <submittedName>
        <fullName evidence="3">Flagellar hook-length control protein FliK</fullName>
    </submittedName>
</protein>
<proteinExistence type="predicted"/>
<feature type="non-terminal residue" evidence="3">
    <location>
        <position position="1"/>
    </location>
</feature>
<dbReference type="PANTHER" id="PTHR37533">
    <property type="entry name" value="FLAGELLAR HOOK-LENGTH CONTROL PROTEIN"/>
    <property type="match status" value="1"/>
</dbReference>
<dbReference type="Proteomes" id="UP000886101">
    <property type="component" value="Unassembled WGS sequence"/>
</dbReference>
<dbReference type="CDD" id="cd17470">
    <property type="entry name" value="T3SS_Flik_C"/>
    <property type="match status" value="1"/>
</dbReference>
<name>A0A7V5P1A2_9BACT</name>
<dbReference type="PANTHER" id="PTHR37533:SF2">
    <property type="entry name" value="FLAGELLAR HOOK-LENGTH CONTROL PROTEIN"/>
    <property type="match status" value="1"/>
</dbReference>
<comment type="caution">
    <text evidence="3">The sequence shown here is derived from an EMBL/GenBank/DDBJ whole genome shotgun (WGS) entry which is preliminary data.</text>
</comment>
<dbReference type="Pfam" id="PF02120">
    <property type="entry name" value="Flg_hook"/>
    <property type="match status" value="1"/>
</dbReference>
<gene>
    <name evidence="3" type="ORF">ENJ96_09340</name>
</gene>
<dbReference type="EMBL" id="DROK01000275">
    <property type="protein sequence ID" value="HHI98037.1"/>
    <property type="molecule type" value="Genomic_DNA"/>
</dbReference>
<accession>A0A7V5P1A2</accession>
<keyword evidence="3" id="KW-0969">Cilium</keyword>